<dbReference type="AlphaFoldDB" id="A0A9P9AKE3"/>
<evidence type="ECO:0000256" key="1">
    <source>
        <dbReference type="SAM" id="MobiDB-lite"/>
    </source>
</evidence>
<organism evidence="2 3">
    <name type="scientific">Thelonectria olida</name>
    <dbReference type="NCBI Taxonomy" id="1576542"/>
    <lineage>
        <taxon>Eukaryota</taxon>
        <taxon>Fungi</taxon>
        <taxon>Dikarya</taxon>
        <taxon>Ascomycota</taxon>
        <taxon>Pezizomycotina</taxon>
        <taxon>Sordariomycetes</taxon>
        <taxon>Hypocreomycetidae</taxon>
        <taxon>Hypocreales</taxon>
        <taxon>Nectriaceae</taxon>
        <taxon>Thelonectria</taxon>
    </lineage>
</organism>
<accession>A0A9P9AKE3</accession>
<evidence type="ECO:0000313" key="2">
    <source>
        <dbReference type="EMBL" id="KAH6877051.1"/>
    </source>
</evidence>
<dbReference type="OrthoDB" id="5423360at2759"/>
<keyword evidence="3" id="KW-1185">Reference proteome</keyword>
<proteinExistence type="predicted"/>
<name>A0A9P9AKE3_9HYPO</name>
<reference evidence="2 3" key="1">
    <citation type="journal article" date="2021" name="Nat. Commun.">
        <title>Genetic determinants of endophytism in the Arabidopsis root mycobiome.</title>
        <authorList>
            <person name="Mesny F."/>
            <person name="Miyauchi S."/>
            <person name="Thiergart T."/>
            <person name="Pickel B."/>
            <person name="Atanasova L."/>
            <person name="Karlsson M."/>
            <person name="Huettel B."/>
            <person name="Barry K.W."/>
            <person name="Haridas S."/>
            <person name="Chen C."/>
            <person name="Bauer D."/>
            <person name="Andreopoulos W."/>
            <person name="Pangilinan J."/>
            <person name="LaButti K."/>
            <person name="Riley R."/>
            <person name="Lipzen A."/>
            <person name="Clum A."/>
            <person name="Drula E."/>
            <person name="Henrissat B."/>
            <person name="Kohler A."/>
            <person name="Grigoriev I.V."/>
            <person name="Martin F.M."/>
            <person name="Hacquard S."/>
        </authorList>
    </citation>
    <scope>NUCLEOTIDE SEQUENCE [LARGE SCALE GENOMIC DNA]</scope>
    <source>
        <strain evidence="2 3">MPI-CAGE-CH-0241</strain>
    </source>
</reference>
<dbReference type="Proteomes" id="UP000777438">
    <property type="component" value="Unassembled WGS sequence"/>
</dbReference>
<evidence type="ECO:0008006" key="4">
    <source>
        <dbReference type="Google" id="ProtNLM"/>
    </source>
</evidence>
<gene>
    <name evidence="2" type="ORF">B0T10DRAFT_464754</name>
</gene>
<protein>
    <recommendedName>
        <fullName evidence="4">Amidase domain-containing protein</fullName>
    </recommendedName>
</protein>
<dbReference type="EMBL" id="JAGPYM010000031">
    <property type="protein sequence ID" value="KAH6877051.1"/>
    <property type="molecule type" value="Genomic_DNA"/>
</dbReference>
<evidence type="ECO:0000313" key="3">
    <source>
        <dbReference type="Proteomes" id="UP000777438"/>
    </source>
</evidence>
<feature type="region of interest" description="Disordered" evidence="1">
    <location>
        <begin position="36"/>
        <end position="87"/>
    </location>
</feature>
<comment type="caution">
    <text evidence="2">The sequence shown here is derived from an EMBL/GenBank/DDBJ whole genome shotgun (WGS) entry which is preliminary data.</text>
</comment>
<sequence length="266" mass="29703">MSTSTWPAPSNHSSTVLWPLNAARWRLFTPALPSSRCDSITPHRRGSSCGSGPANTPPNTPKRGRRQCHDPRHLGKAAQRTSSHHQGQLLSLRGPLHSRKSIVYQAIWASARELSDVITKEQRDQGVSELDVYYAGVHEHILKPDTEYNLLLLPLGRPETNYRDLVPAFGGEFSKSAYHPVGSSTALGLPQLVIPRSDEDLVQLAAKALRVAKCPSSVLTGKTSFVVDDANDRYVRNGETDSRISNRLESRRRRRWVQNPKTRYIL</sequence>